<dbReference type="GO" id="GO:0016787">
    <property type="term" value="F:hydrolase activity"/>
    <property type="evidence" value="ECO:0007669"/>
    <property type="project" value="InterPro"/>
</dbReference>
<dbReference type="Gene3D" id="3.60.21.10">
    <property type="match status" value="1"/>
</dbReference>
<feature type="non-terminal residue" evidence="3">
    <location>
        <position position="1"/>
    </location>
</feature>
<dbReference type="EMBL" id="UINC01033323">
    <property type="protein sequence ID" value="SVB22424.1"/>
    <property type="molecule type" value="Genomic_DNA"/>
</dbReference>
<dbReference type="SUPFAM" id="SSF56300">
    <property type="entry name" value="Metallo-dependent phosphatases"/>
    <property type="match status" value="1"/>
</dbReference>
<dbReference type="AlphaFoldDB" id="A0A382C952"/>
<dbReference type="PANTHER" id="PTHR47485">
    <property type="entry name" value="THYLAKOID LUMENAL 17.4 KDA PROTEIN, CHLOROPLASTIC"/>
    <property type="match status" value="1"/>
</dbReference>
<dbReference type="Pfam" id="PF00149">
    <property type="entry name" value="Metallophos"/>
    <property type="match status" value="1"/>
</dbReference>
<feature type="domain" description="Calcineurin-like phosphoesterase" evidence="2">
    <location>
        <begin position="108"/>
        <end position="291"/>
    </location>
</feature>
<proteinExistence type="predicted"/>
<reference evidence="3" key="1">
    <citation type="submission" date="2018-05" db="EMBL/GenBank/DDBJ databases">
        <authorList>
            <person name="Lanie J.A."/>
            <person name="Ng W.-L."/>
            <person name="Kazmierczak K.M."/>
            <person name="Andrzejewski T.M."/>
            <person name="Davidsen T.M."/>
            <person name="Wayne K.J."/>
            <person name="Tettelin H."/>
            <person name="Glass J.I."/>
            <person name="Rusch D."/>
            <person name="Podicherti R."/>
            <person name="Tsui H.-C.T."/>
            <person name="Winkler M.E."/>
        </authorList>
    </citation>
    <scope>NUCLEOTIDE SEQUENCE</scope>
</reference>
<evidence type="ECO:0000256" key="1">
    <source>
        <dbReference type="ARBA" id="ARBA00022737"/>
    </source>
</evidence>
<evidence type="ECO:0000313" key="3">
    <source>
        <dbReference type="EMBL" id="SVB22424.1"/>
    </source>
</evidence>
<dbReference type="InterPro" id="IPR004843">
    <property type="entry name" value="Calcineurin-like_PHP"/>
</dbReference>
<sequence length="549" mass="60789">MIPNVFAQDVIPSWIKNNAGWWATDKIDDSSFLQGIQYLIKEGIMVIPSTETAKSVGSQEVPSWIKNNAGWWADGQIDDSSFVLGIQWLVSNGIIIVEEKQVQSVAEFRVAFIGDQGHLPSSFAVLELIKDEGAQMVLHQGDLDYENDPDKWDRMITNVLGDDFPYFVSVGQHDVEAWDEGPIWDGYQDKLYDRLKKNPEITCVGDLGVKSACTYKGLFFILVSPGAKGSGHDSFIENQLNDNNSIWSVCSWAKNMNEIQLGSKADQTGWEVYNACKNGGAIIATGHEHSYHRTKTLIDIENQIVDPQWPKPDDLRVKEGSTFVFVSGLGGYSIRDQDRCLPISYPYGCNHEWASVYTSDQDANFGALFCVFNAGGQSNKAYCYFKNIDGEIVDEFSVTSFVDVDITKTSPAKTELPERDSVMVDLSKTNLRGADLSGVNLVSVDLSGKDLTYANLSGQDLSDHDLTNTILRGADLSDSVLPDSGLSEKDFDHAVLDGVDLSGKDLQYSTFRYGSFDNTNLENANLFLADFELVDLTKIKNKSLINANL</sequence>
<dbReference type="SUPFAM" id="SSF141571">
    <property type="entry name" value="Pentapeptide repeat-like"/>
    <property type="match status" value="1"/>
</dbReference>
<dbReference type="PANTHER" id="PTHR47485:SF1">
    <property type="entry name" value="THYLAKOID LUMENAL 17.4 KDA PROTEIN, CHLOROPLASTIC"/>
    <property type="match status" value="1"/>
</dbReference>
<protein>
    <recommendedName>
        <fullName evidence="2">Calcineurin-like phosphoesterase domain-containing protein</fullName>
    </recommendedName>
</protein>
<feature type="non-terminal residue" evidence="3">
    <location>
        <position position="549"/>
    </location>
</feature>
<organism evidence="3">
    <name type="scientific">marine metagenome</name>
    <dbReference type="NCBI Taxonomy" id="408172"/>
    <lineage>
        <taxon>unclassified sequences</taxon>
        <taxon>metagenomes</taxon>
        <taxon>ecological metagenomes</taxon>
    </lineage>
</organism>
<keyword evidence="1" id="KW-0677">Repeat</keyword>
<accession>A0A382C952</accession>
<dbReference type="Pfam" id="PF00805">
    <property type="entry name" value="Pentapeptide"/>
    <property type="match status" value="2"/>
</dbReference>
<name>A0A382C952_9ZZZZ</name>
<dbReference type="InterPro" id="IPR001646">
    <property type="entry name" value="5peptide_repeat"/>
</dbReference>
<gene>
    <name evidence="3" type="ORF">METZ01_LOCUS175278</name>
</gene>
<dbReference type="Gene3D" id="2.160.20.80">
    <property type="entry name" value="E3 ubiquitin-protein ligase SopA"/>
    <property type="match status" value="1"/>
</dbReference>
<dbReference type="InterPro" id="IPR029052">
    <property type="entry name" value="Metallo-depent_PP-like"/>
</dbReference>
<evidence type="ECO:0000259" key="2">
    <source>
        <dbReference type="Pfam" id="PF00149"/>
    </source>
</evidence>